<sequence>MTKIKFIRWPVIGELKIGTSNIKLEILLAMKRGDYLTTQGEDYKILYAHYDMDIDTVTIHIE</sequence>
<dbReference type="AlphaFoldDB" id="A0A0F9TSX8"/>
<organism evidence="1">
    <name type="scientific">marine sediment metagenome</name>
    <dbReference type="NCBI Taxonomy" id="412755"/>
    <lineage>
        <taxon>unclassified sequences</taxon>
        <taxon>metagenomes</taxon>
        <taxon>ecological metagenomes</taxon>
    </lineage>
</organism>
<reference evidence="1" key="1">
    <citation type="journal article" date="2015" name="Nature">
        <title>Complex archaea that bridge the gap between prokaryotes and eukaryotes.</title>
        <authorList>
            <person name="Spang A."/>
            <person name="Saw J.H."/>
            <person name="Jorgensen S.L."/>
            <person name="Zaremba-Niedzwiedzka K."/>
            <person name="Martijn J."/>
            <person name="Lind A.E."/>
            <person name="van Eijk R."/>
            <person name="Schleper C."/>
            <person name="Guy L."/>
            <person name="Ettema T.J."/>
        </authorList>
    </citation>
    <scope>NUCLEOTIDE SEQUENCE</scope>
</reference>
<comment type="caution">
    <text evidence="1">The sequence shown here is derived from an EMBL/GenBank/DDBJ whole genome shotgun (WGS) entry which is preliminary data.</text>
</comment>
<dbReference type="EMBL" id="LAZR01001449">
    <property type="protein sequence ID" value="KKN44473.1"/>
    <property type="molecule type" value="Genomic_DNA"/>
</dbReference>
<name>A0A0F9TSX8_9ZZZZ</name>
<gene>
    <name evidence="1" type="ORF">LCGC14_0692850</name>
</gene>
<proteinExistence type="predicted"/>
<evidence type="ECO:0000313" key="1">
    <source>
        <dbReference type="EMBL" id="KKN44473.1"/>
    </source>
</evidence>
<accession>A0A0F9TSX8</accession>
<protein>
    <submittedName>
        <fullName evidence="1">Uncharacterized protein</fullName>
    </submittedName>
</protein>